<feature type="domain" description="IRG-type G" evidence="5">
    <location>
        <begin position="63"/>
        <end position="238"/>
    </location>
</feature>
<keyword evidence="3" id="KW-0378">Hydrolase</keyword>
<dbReference type="SUPFAM" id="SSF52540">
    <property type="entry name" value="P-loop containing nucleoside triphosphate hydrolases"/>
    <property type="match status" value="1"/>
</dbReference>
<dbReference type="InterPro" id="IPR007743">
    <property type="entry name" value="Immunity-related_GTPase-like"/>
</dbReference>
<dbReference type="GO" id="GO:0045087">
    <property type="term" value="P:innate immune response"/>
    <property type="evidence" value="ECO:0007669"/>
    <property type="project" value="TreeGrafter"/>
</dbReference>
<evidence type="ECO:0000256" key="3">
    <source>
        <dbReference type="ARBA" id="ARBA00022801"/>
    </source>
</evidence>
<organism evidence="6">
    <name type="scientific">Castor canadensis</name>
    <name type="common">American beaver</name>
    <dbReference type="NCBI Taxonomy" id="51338"/>
    <lineage>
        <taxon>Eukaryota</taxon>
        <taxon>Metazoa</taxon>
        <taxon>Chordata</taxon>
        <taxon>Craniata</taxon>
        <taxon>Vertebrata</taxon>
        <taxon>Euteleostomi</taxon>
        <taxon>Mammalia</taxon>
        <taxon>Eutheria</taxon>
        <taxon>Euarchontoglires</taxon>
        <taxon>Glires</taxon>
        <taxon>Rodentia</taxon>
        <taxon>Castorimorpha</taxon>
        <taxon>Castoridae</taxon>
        <taxon>Castor</taxon>
    </lineage>
</organism>
<dbReference type="PANTHER" id="PTHR32341:SF9">
    <property type="entry name" value="IMMUNITY-RELATED GTPASE FAMILY M PROTEIN"/>
    <property type="match status" value="1"/>
</dbReference>
<keyword evidence="4" id="KW-0342">GTP-binding</keyword>
<dbReference type="InterPro" id="IPR030385">
    <property type="entry name" value="G_IRG_dom"/>
</dbReference>
<dbReference type="AlphaFoldDB" id="A0A8C0XTX1"/>
<dbReference type="Ensembl" id="ENSCCNT00000041910.1">
    <property type="protein sequence ID" value="ENSCCNP00000033422.1"/>
    <property type="gene ID" value="ENSCCNG00000031630.1"/>
</dbReference>
<dbReference type="PANTHER" id="PTHR32341">
    <property type="entry name" value="INTERFERON-INDUCIBLE GTPASE"/>
    <property type="match status" value="1"/>
</dbReference>
<evidence type="ECO:0000259" key="5">
    <source>
        <dbReference type="PROSITE" id="PS51716"/>
    </source>
</evidence>
<evidence type="ECO:0000256" key="2">
    <source>
        <dbReference type="ARBA" id="ARBA00022741"/>
    </source>
</evidence>
<evidence type="ECO:0000256" key="1">
    <source>
        <dbReference type="ARBA" id="ARBA00005429"/>
    </source>
</evidence>
<keyword evidence="2" id="KW-0547">Nucleotide-binding</keyword>
<dbReference type="Pfam" id="PF05049">
    <property type="entry name" value="IIGP"/>
    <property type="match status" value="1"/>
</dbReference>
<dbReference type="InterPro" id="IPR051515">
    <property type="entry name" value="IRG"/>
</dbReference>
<dbReference type="FunFam" id="3.40.50.300:FF:000541">
    <property type="entry name" value="Immunity related GTPase M"/>
    <property type="match status" value="1"/>
</dbReference>
<protein>
    <recommendedName>
        <fullName evidence="5">IRG-type G domain-containing protein</fullName>
    </recommendedName>
</protein>
<sequence>MMEDPVSPHTKASNSLIFIMSDHTDSSILPEEARKNIDKSLRKGKLIEVVSVIRKTMEIASRTKVNIAVMGDSGNGISSFINALRDIGHEEENSAPTGVVRTTETQACYTSSLFPDVVLWDIPGMGATAQSIDNYLDGLQFTQYDLFIIIASEQCSMNHVKLAKILEGMRKKFYVVWTKLDRDISTSVLSEVQMQIIRDNIQENLQKEGVQNPPIFLVSSLDPFLHDFPKLRETLKTDLSNIRFSGLIETLSQVCEEIINDRVTSLTSGTATEGFQDISGIQDPDNLEEALKAYQSLFGVDNESLQQVAQSMGKPTAEYMDIVKSQRCRLTIKKDGHCLGYIILQFFTSSQVLATYHTVVTLLPTTLDT</sequence>
<name>A0A8C0XTX1_CASCN</name>
<dbReference type="GO" id="GO:0003924">
    <property type="term" value="F:GTPase activity"/>
    <property type="evidence" value="ECO:0007669"/>
    <property type="project" value="TreeGrafter"/>
</dbReference>
<evidence type="ECO:0000256" key="4">
    <source>
        <dbReference type="ARBA" id="ARBA00023134"/>
    </source>
</evidence>
<dbReference type="GO" id="GO:0005525">
    <property type="term" value="F:GTP binding"/>
    <property type="evidence" value="ECO:0007669"/>
    <property type="project" value="UniProtKB-KW"/>
</dbReference>
<dbReference type="InterPro" id="IPR027417">
    <property type="entry name" value="P-loop_NTPase"/>
</dbReference>
<evidence type="ECO:0000313" key="6">
    <source>
        <dbReference type="Ensembl" id="ENSCCNP00000033422.1"/>
    </source>
</evidence>
<accession>A0A8C0XTX1</accession>
<dbReference type="GO" id="GO:0005789">
    <property type="term" value="C:endoplasmic reticulum membrane"/>
    <property type="evidence" value="ECO:0007669"/>
    <property type="project" value="TreeGrafter"/>
</dbReference>
<dbReference type="PROSITE" id="PS51716">
    <property type="entry name" value="G_IRG"/>
    <property type="match status" value="1"/>
</dbReference>
<comment type="similarity">
    <text evidence="1">Belongs to the TRAFAC class dynamin-like GTPase superfamily. IRG family.</text>
</comment>
<dbReference type="Gene3D" id="3.40.50.300">
    <property type="entry name" value="P-loop containing nucleotide triphosphate hydrolases"/>
    <property type="match status" value="1"/>
</dbReference>
<reference evidence="6" key="1">
    <citation type="submission" date="2023-09" db="UniProtKB">
        <authorList>
            <consortium name="Ensembl"/>
        </authorList>
    </citation>
    <scope>IDENTIFICATION</scope>
</reference>
<dbReference type="GO" id="GO:0000045">
    <property type="term" value="P:autophagosome assembly"/>
    <property type="evidence" value="ECO:0007669"/>
    <property type="project" value="TreeGrafter"/>
</dbReference>
<dbReference type="GO" id="GO:0035458">
    <property type="term" value="P:cellular response to interferon-beta"/>
    <property type="evidence" value="ECO:0007669"/>
    <property type="project" value="TreeGrafter"/>
</dbReference>
<proteinExistence type="inferred from homology"/>